<dbReference type="EMBL" id="JEMC01001986">
    <property type="protein sequence ID" value="KYF91889.1"/>
    <property type="molecule type" value="Genomic_DNA"/>
</dbReference>
<organism evidence="1 2">
    <name type="scientific">Sorangium cellulosum</name>
    <name type="common">Polyangium cellulosum</name>
    <dbReference type="NCBI Taxonomy" id="56"/>
    <lineage>
        <taxon>Bacteria</taxon>
        <taxon>Pseudomonadati</taxon>
        <taxon>Myxococcota</taxon>
        <taxon>Polyangia</taxon>
        <taxon>Polyangiales</taxon>
        <taxon>Polyangiaceae</taxon>
        <taxon>Sorangium</taxon>
    </lineage>
</organism>
<proteinExistence type="predicted"/>
<accession>A0A150SE21</accession>
<gene>
    <name evidence="1" type="ORF">BE18_35360</name>
</gene>
<sequence>MDPQELALASARAGFAAYYLTGTAASLGLDPATLDEATLTQLVEQYLPVAVAEADRARDS</sequence>
<evidence type="ECO:0000313" key="1">
    <source>
        <dbReference type="EMBL" id="KYF91889.1"/>
    </source>
</evidence>
<protein>
    <submittedName>
        <fullName evidence="1">Uncharacterized protein</fullName>
    </submittedName>
</protein>
<dbReference type="Proteomes" id="UP000075515">
    <property type="component" value="Unassembled WGS sequence"/>
</dbReference>
<evidence type="ECO:0000313" key="2">
    <source>
        <dbReference type="Proteomes" id="UP000075515"/>
    </source>
</evidence>
<name>A0A150SE21_SORCE</name>
<dbReference type="AlphaFoldDB" id="A0A150SE21"/>
<comment type="caution">
    <text evidence="1">The sequence shown here is derived from an EMBL/GenBank/DDBJ whole genome shotgun (WGS) entry which is preliminary data.</text>
</comment>
<reference evidence="1 2" key="1">
    <citation type="submission" date="2014-02" db="EMBL/GenBank/DDBJ databases">
        <title>The small core and large imbalanced accessory genome model reveals a collaborative survival strategy of Sorangium cellulosum strains in nature.</title>
        <authorList>
            <person name="Han K."/>
            <person name="Peng R."/>
            <person name="Blom J."/>
            <person name="Li Y.-Z."/>
        </authorList>
    </citation>
    <scope>NUCLEOTIDE SEQUENCE [LARGE SCALE GENOMIC DNA]</scope>
    <source>
        <strain evidence="1 2">So0149</strain>
    </source>
</reference>